<dbReference type="EMBL" id="GBRH01203448">
    <property type="protein sequence ID" value="JAD94447.1"/>
    <property type="molecule type" value="Transcribed_RNA"/>
</dbReference>
<dbReference type="AlphaFoldDB" id="A0A0A9EEJ1"/>
<reference evidence="2" key="2">
    <citation type="journal article" date="2015" name="Data Brief">
        <title>Shoot transcriptome of the giant reed, Arundo donax.</title>
        <authorList>
            <person name="Barrero R.A."/>
            <person name="Guerrero F.D."/>
            <person name="Moolhuijzen P."/>
            <person name="Goolsby J.A."/>
            <person name="Tidwell J."/>
            <person name="Bellgard S.E."/>
            <person name="Bellgard M.I."/>
        </authorList>
    </citation>
    <scope>NUCLEOTIDE SEQUENCE</scope>
    <source>
        <tissue evidence="2">Shoot tissue taken approximately 20 cm above the soil surface</tissue>
    </source>
</reference>
<organism evidence="2">
    <name type="scientific">Arundo donax</name>
    <name type="common">Giant reed</name>
    <name type="synonym">Donax arundinaceus</name>
    <dbReference type="NCBI Taxonomy" id="35708"/>
    <lineage>
        <taxon>Eukaryota</taxon>
        <taxon>Viridiplantae</taxon>
        <taxon>Streptophyta</taxon>
        <taxon>Embryophyta</taxon>
        <taxon>Tracheophyta</taxon>
        <taxon>Spermatophyta</taxon>
        <taxon>Magnoliopsida</taxon>
        <taxon>Liliopsida</taxon>
        <taxon>Poales</taxon>
        <taxon>Poaceae</taxon>
        <taxon>PACMAD clade</taxon>
        <taxon>Arundinoideae</taxon>
        <taxon>Arundineae</taxon>
        <taxon>Arundo</taxon>
    </lineage>
</organism>
<sequence>MRKRESMTSCYIHPAFLFISSSLLSSFFLLIFTLGFTVRCCKCSVRKATIARSTPNIAFSISAPLPCGSSSRSALATASIVLMHPLCGSFLTTSSDWNMLSPSTPLSTGRETGIANEDRNGRLAACISLACFHVPSRRRRVGLARAVGGVDRHQEARSEAPGEG</sequence>
<feature type="transmembrane region" description="Helical" evidence="1">
    <location>
        <begin position="12"/>
        <end position="36"/>
    </location>
</feature>
<evidence type="ECO:0000256" key="1">
    <source>
        <dbReference type="SAM" id="Phobius"/>
    </source>
</evidence>
<accession>A0A0A9EEJ1</accession>
<proteinExistence type="predicted"/>
<reference evidence="2" key="1">
    <citation type="submission" date="2014-09" db="EMBL/GenBank/DDBJ databases">
        <authorList>
            <person name="Magalhaes I.L.F."/>
            <person name="Oliveira U."/>
            <person name="Santos F.R."/>
            <person name="Vidigal T.H.D.A."/>
            <person name="Brescovit A.D."/>
            <person name="Santos A.J."/>
        </authorList>
    </citation>
    <scope>NUCLEOTIDE SEQUENCE</scope>
    <source>
        <tissue evidence="2">Shoot tissue taken approximately 20 cm above the soil surface</tissue>
    </source>
</reference>
<keyword evidence="1" id="KW-1133">Transmembrane helix</keyword>
<keyword evidence="1" id="KW-0812">Transmembrane</keyword>
<evidence type="ECO:0000313" key="2">
    <source>
        <dbReference type="EMBL" id="JAD94447.1"/>
    </source>
</evidence>
<protein>
    <submittedName>
        <fullName evidence="2">Uncharacterized protein</fullName>
    </submittedName>
</protein>
<keyword evidence="1" id="KW-0472">Membrane</keyword>
<name>A0A0A9EEJ1_ARUDO</name>